<keyword evidence="4" id="KW-1185">Reference proteome</keyword>
<evidence type="ECO:0000313" key="4">
    <source>
        <dbReference type="Proteomes" id="UP000273083"/>
    </source>
</evidence>
<gene>
    <name evidence="3" type="ORF">EDD66_107189</name>
</gene>
<dbReference type="EMBL" id="RJVG01000007">
    <property type="protein sequence ID" value="ROR27275.1"/>
    <property type="molecule type" value="Genomic_DNA"/>
</dbReference>
<evidence type="ECO:0000256" key="1">
    <source>
        <dbReference type="ARBA" id="ARBA00023125"/>
    </source>
</evidence>
<dbReference type="RefSeq" id="WP_123609964.1">
    <property type="nucleotide sequence ID" value="NZ_RJVG01000007.1"/>
</dbReference>
<sequence>MQNRIQELRKAKKITQSDLADAVEVTRQTIISLENGKYNASLILAHKIAQFFNMSIEEIFIFDLEEENICW</sequence>
<dbReference type="PANTHER" id="PTHR46558">
    <property type="entry name" value="TRACRIPTIONAL REGULATORY PROTEIN-RELATED-RELATED"/>
    <property type="match status" value="1"/>
</dbReference>
<dbReference type="PANTHER" id="PTHR46558:SF4">
    <property type="entry name" value="DNA-BIDING PHAGE PROTEIN"/>
    <property type="match status" value="1"/>
</dbReference>
<accession>A0A3N1XKP0</accession>
<dbReference type="Gene3D" id="1.10.260.40">
    <property type="entry name" value="lambda repressor-like DNA-binding domains"/>
    <property type="match status" value="1"/>
</dbReference>
<keyword evidence="1" id="KW-0238">DNA-binding</keyword>
<dbReference type="InterPro" id="IPR010982">
    <property type="entry name" value="Lambda_DNA-bd_dom_sf"/>
</dbReference>
<proteinExistence type="predicted"/>
<dbReference type="GO" id="GO:0003677">
    <property type="term" value="F:DNA binding"/>
    <property type="evidence" value="ECO:0007669"/>
    <property type="project" value="UniProtKB-KW"/>
</dbReference>
<name>A0A3N1XKP0_9FIRM</name>
<dbReference type="CDD" id="cd00093">
    <property type="entry name" value="HTH_XRE"/>
    <property type="match status" value="1"/>
</dbReference>
<protein>
    <submittedName>
        <fullName evidence="3">Transcriptional regulator</fullName>
    </submittedName>
</protein>
<dbReference type="Pfam" id="PF01381">
    <property type="entry name" value="HTH_3"/>
    <property type="match status" value="1"/>
</dbReference>
<organism evidence="3 4">
    <name type="scientific">Mobilisporobacter senegalensis</name>
    <dbReference type="NCBI Taxonomy" id="1329262"/>
    <lineage>
        <taxon>Bacteria</taxon>
        <taxon>Bacillati</taxon>
        <taxon>Bacillota</taxon>
        <taxon>Clostridia</taxon>
        <taxon>Lachnospirales</taxon>
        <taxon>Lachnospiraceae</taxon>
        <taxon>Mobilisporobacter</taxon>
    </lineage>
</organism>
<feature type="domain" description="HTH cro/C1-type" evidence="2">
    <location>
        <begin position="5"/>
        <end position="59"/>
    </location>
</feature>
<dbReference type="Proteomes" id="UP000273083">
    <property type="component" value="Unassembled WGS sequence"/>
</dbReference>
<dbReference type="InterPro" id="IPR001387">
    <property type="entry name" value="Cro/C1-type_HTH"/>
</dbReference>
<evidence type="ECO:0000313" key="3">
    <source>
        <dbReference type="EMBL" id="ROR27275.1"/>
    </source>
</evidence>
<reference evidence="3 4" key="1">
    <citation type="submission" date="2018-11" db="EMBL/GenBank/DDBJ databases">
        <title>Genomic Encyclopedia of Type Strains, Phase IV (KMG-IV): sequencing the most valuable type-strain genomes for metagenomic binning, comparative biology and taxonomic classification.</title>
        <authorList>
            <person name="Goeker M."/>
        </authorList>
    </citation>
    <scope>NUCLEOTIDE SEQUENCE [LARGE SCALE GENOMIC DNA]</scope>
    <source>
        <strain evidence="3 4">DSM 26537</strain>
    </source>
</reference>
<evidence type="ECO:0000259" key="2">
    <source>
        <dbReference type="PROSITE" id="PS50943"/>
    </source>
</evidence>
<dbReference type="SUPFAM" id="SSF47413">
    <property type="entry name" value="lambda repressor-like DNA-binding domains"/>
    <property type="match status" value="1"/>
</dbReference>
<dbReference type="PROSITE" id="PS50943">
    <property type="entry name" value="HTH_CROC1"/>
    <property type="match status" value="1"/>
</dbReference>
<dbReference type="SMART" id="SM00530">
    <property type="entry name" value="HTH_XRE"/>
    <property type="match status" value="1"/>
</dbReference>
<dbReference type="AlphaFoldDB" id="A0A3N1XKP0"/>
<dbReference type="OrthoDB" id="48775at2"/>
<comment type="caution">
    <text evidence="3">The sequence shown here is derived from an EMBL/GenBank/DDBJ whole genome shotgun (WGS) entry which is preliminary data.</text>
</comment>